<dbReference type="EMBL" id="AMCI01007828">
    <property type="protein sequence ID" value="EJW91988.1"/>
    <property type="molecule type" value="Genomic_DNA"/>
</dbReference>
<evidence type="ECO:0000256" key="1">
    <source>
        <dbReference type="SAM" id="MobiDB-lite"/>
    </source>
</evidence>
<comment type="caution">
    <text evidence="2">The sequence shown here is derived from an EMBL/GenBank/DDBJ whole genome shotgun (WGS) entry which is preliminary data.</text>
</comment>
<organism evidence="2">
    <name type="scientific">gut metagenome</name>
    <dbReference type="NCBI Taxonomy" id="749906"/>
    <lineage>
        <taxon>unclassified sequences</taxon>
        <taxon>metagenomes</taxon>
        <taxon>organismal metagenomes</taxon>
    </lineage>
</organism>
<gene>
    <name evidence="2" type="ORF">EVA_19906</name>
</gene>
<feature type="region of interest" description="Disordered" evidence="1">
    <location>
        <begin position="26"/>
        <end position="47"/>
    </location>
</feature>
<sequence length="80" mass="9488">MTALISRRPSGTMRRILWRSFRSSVSRSRTSISRSRGQNRTMTWKRQQSCSMESCQDYSSSWRSRSARSKKGTESWFTRQ</sequence>
<reference evidence="2" key="1">
    <citation type="journal article" date="2012" name="PLoS ONE">
        <title>Gene sets for utilization of primary and secondary nutrition supplies in the distal gut of endangered iberian lynx.</title>
        <authorList>
            <person name="Alcaide M."/>
            <person name="Messina E."/>
            <person name="Richter M."/>
            <person name="Bargiela R."/>
            <person name="Peplies J."/>
            <person name="Huws S.A."/>
            <person name="Newbold C.J."/>
            <person name="Golyshin P.N."/>
            <person name="Simon M.A."/>
            <person name="Lopez G."/>
            <person name="Yakimov M.M."/>
            <person name="Ferrer M."/>
        </authorList>
    </citation>
    <scope>NUCLEOTIDE SEQUENCE</scope>
</reference>
<accession>J9FC32</accession>
<protein>
    <submittedName>
        <fullName evidence="2">Uncharacterized protein</fullName>
    </submittedName>
</protein>
<proteinExistence type="predicted"/>
<feature type="region of interest" description="Disordered" evidence="1">
    <location>
        <begin position="59"/>
        <end position="80"/>
    </location>
</feature>
<dbReference type="AlphaFoldDB" id="J9FC32"/>
<feature type="compositionally biased region" description="Low complexity" evidence="1">
    <location>
        <begin position="26"/>
        <end position="36"/>
    </location>
</feature>
<feature type="compositionally biased region" description="Polar residues" evidence="1">
    <location>
        <begin position="38"/>
        <end position="47"/>
    </location>
</feature>
<evidence type="ECO:0000313" key="2">
    <source>
        <dbReference type="EMBL" id="EJW91988.1"/>
    </source>
</evidence>
<name>J9FC32_9ZZZZ</name>